<dbReference type="EMBL" id="QBKP01000017">
    <property type="protein sequence ID" value="PTX46335.1"/>
    <property type="molecule type" value="Genomic_DNA"/>
</dbReference>
<dbReference type="InterPro" id="IPR029044">
    <property type="entry name" value="Nucleotide-diphossugar_trans"/>
</dbReference>
<dbReference type="PANTHER" id="PTHR21461:SF69">
    <property type="entry name" value="GLYCOSYLTRANSFERASE FAMILY 92 PROTEIN"/>
    <property type="match status" value="1"/>
</dbReference>
<protein>
    <submittedName>
        <fullName evidence="5">Glycosyl transferase family 2</fullName>
    </submittedName>
</protein>
<keyword evidence="3" id="KW-0472">Membrane</keyword>
<organism evidence="5 6">
    <name type="scientific">Gemmobacter caeni</name>
    <dbReference type="NCBI Taxonomy" id="589035"/>
    <lineage>
        <taxon>Bacteria</taxon>
        <taxon>Pseudomonadati</taxon>
        <taxon>Pseudomonadota</taxon>
        <taxon>Alphaproteobacteria</taxon>
        <taxon>Rhodobacterales</taxon>
        <taxon>Paracoccaceae</taxon>
        <taxon>Gemmobacter</taxon>
    </lineage>
</organism>
<evidence type="ECO:0000256" key="2">
    <source>
        <dbReference type="ARBA" id="ARBA00022692"/>
    </source>
</evidence>
<keyword evidence="6" id="KW-1185">Reference proteome</keyword>
<evidence type="ECO:0000256" key="4">
    <source>
        <dbReference type="SAM" id="MobiDB-lite"/>
    </source>
</evidence>
<dbReference type="GO" id="GO:0016020">
    <property type="term" value="C:membrane"/>
    <property type="evidence" value="ECO:0007669"/>
    <property type="project" value="UniProtKB-SubCell"/>
</dbReference>
<accession>A0A2T6AR76</accession>
<evidence type="ECO:0000256" key="3">
    <source>
        <dbReference type="ARBA" id="ARBA00022989"/>
    </source>
</evidence>
<feature type="region of interest" description="Disordered" evidence="4">
    <location>
        <begin position="332"/>
        <end position="353"/>
    </location>
</feature>
<dbReference type="AlphaFoldDB" id="A0A2T6AR76"/>
<reference evidence="5 6" key="1">
    <citation type="submission" date="2018-04" db="EMBL/GenBank/DDBJ databases">
        <title>Genomic Encyclopedia of Archaeal and Bacterial Type Strains, Phase II (KMG-II): from individual species to whole genera.</title>
        <authorList>
            <person name="Goeker M."/>
        </authorList>
    </citation>
    <scope>NUCLEOTIDE SEQUENCE [LARGE SCALE GENOMIC DNA]</scope>
    <source>
        <strain evidence="5 6">DSM 21823</strain>
    </source>
</reference>
<dbReference type="RefSeq" id="WP_054303218.1">
    <property type="nucleotide sequence ID" value="NZ_QBKP01000017.1"/>
</dbReference>
<dbReference type="OrthoDB" id="4964299at2"/>
<keyword evidence="2" id="KW-0812">Transmembrane</keyword>
<dbReference type="GO" id="GO:0016757">
    <property type="term" value="F:glycosyltransferase activity"/>
    <property type="evidence" value="ECO:0007669"/>
    <property type="project" value="TreeGrafter"/>
</dbReference>
<dbReference type="Proteomes" id="UP000244224">
    <property type="component" value="Unassembled WGS sequence"/>
</dbReference>
<evidence type="ECO:0000313" key="5">
    <source>
        <dbReference type="EMBL" id="PTX46335.1"/>
    </source>
</evidence>
<name>A0A2T6AR76_9RHOB</name>
<dbReference type="GO" id="GO:0005737">
    <property type="term" value="C:cytoplasm"/>
    <property type="evidence" value="ECO:0007669"/>
    <property type="project" value="TreeGrafter"/>
</dbReference>
<dbReference type="PANTHER" id="PTHR21461">
    <property type="entry name" value="GLYCOSYLTRANSFERASE FAMILY 92 PROTEIN"/>
    <property type="match status" value="1"/>
</dbReference>
<sequence>MGNDVYTLITTMKNEGAFLVEWVAHHKVLGFDNLVICHNDCEDTTAQMIKRLSKMGLCQGHPTRYRPGQSIQRRALRQALQYDAVKTADWIYVCDADEFLASRIGDGSARDLVAAATPEVEAICVPWRTFGTGGQKEFRPGRITPQFTQANATTGPKAIEYAFPKTLFRGDVVQHMRRLGVHTPVVKHDLGRELRREVPGGIPVEQGKSILHVQADYSRAQVNHYQLRSMDSFLVKSARGKVNHVNDKMEFGYWVRNDTNEEACDLIRRYDEAVEKWMADLLSDQRLNTLHNRAVRWHENKIAELHADPDFGQMIGRIEGHRARMAAGDAAEVEGKAYDGDADVGDEDEADAA</sequence>
<keyword evidence="5" id="KW-0808">Transferase</keyword>
<comment type="subcellular location">
    <subcellularLocation>
        <location evidence="1">Membrane</location>
        <topology evidence="1">Single-pass membrane protein</topology>
    </subcellularLocation>
</comment>
<dbReference type="Pfam" id="PF13704">
    <property type="entry name" value="Glyco_tranf_2_4"/>
    <property type="match status" value="1"/>
</dbReference>
<evidence type="ECO:0000313" key="6">
    <source>
        <dbReference type="Proteomes" id="UP000244224"/>
    </source>
</evidence>
<gene>
    <name evidence="5" type="ORF">C8N34_11723</name>
</gene>
<dbReference type="SUPFAM" id="SSF53448">
    <property type="entry name" value="Nucleotide-diphospho-sugar transferases"/>
    <property type="match status" value="1"/>
</dbReference>
<evidence type="ECO:0000256" key="1">
    <source>
        <dbReference type="ARBA" id="ARBA00004167"/>
    </source>
</evidence>
<keyword evidence="3" id="KW-1133">Transmembrane helix</keyword>
<proteinExistence type="predicted"/>
<feature type="compositionally biased region" description="Acidic residues" evidence="4">
    <location>
        <begin position="340"/>
        <end position="353"/>
    </location>
</feature>
<comment type="caution">
    <text evidence="5">The sequence shown here is derived from an EMBL/GenBank/DDBJ whole genome shotgun (WGS) entry which is preliminary data.</text>
</comment>